<dbReference type="InterPro" id="IPR017972">
    <property type="entry name" value="Cyt_P450_CS"/>
</dbReference>
<evidence type="ECO:0000256" key="7">
    <source>
        <dbReference type="RuleBase" id="RU000461"/>
    </source>
</evidence>
<evidence type="ECO:0000256" key="5">
    <source>
        <dbReference type="ARBA" id="ARBA00023004"/>
    </source>
</evidence>
<sequence>MPAPDPAQTVLDTVLDMFSLENRNDPYPCYHAARELGPLVATPFDVHLVTGHDDCMTVLSDPRWGHGYSAGISPIRPGVVAENIPGSFIRMDPPDHTRLRGLVSKAFTPRAMERLRPLVERTAERAVASALAAAEFDLVADLAATVPITVICELLGVPIEDHPRFDTWVRALARGLDPDPLLVEDELRGREIAAAAFSEYFRELVAERRARPGPDLISQLATIDDAGDRLTETELQDICVLLLFGGYETTVHMTGNMVLALGRHPDQLNLLRERPDLIPSAVDELLRFDPPVHFTNRVALQDRHLAGRDFGRGEAVVILVAGANRDPRVFPDPDRLDVTRFAGPTPAPRHLAFGLGIHFCLGAQLARLELEIVLTTLLRHAHAFAVLDPEPTYRETLTIRGLQSLRVRLEGSRASDLPRTTQSGTRTAP</sequence>
<evidence type="ECO:0000256" key="3">
    <source>
        <dbReference type="ARBA" id="ARBA00022723"/>
    </source>
</evidence>
<reference evidence="9" key="1">
    <citation type="submission" date="2015-11" db="EMBL/GenBank/DDBJ databases">
        <authorList>
            <person name="Varghese N."/>
        </authorList>
    </citation>
    <scope>NUCLEOTIDE SEQUENCE [LARGE SCALE GENOMIC DNA]</scope>
    <source>
        <strain evidence="9">DSM 45899</strain>
    </source>
</reference>
<dbReference type="GO" id="GO:0005506">
    <property type="term" value="F:iron ion binding"/>
    <property type="evidence" value="ECO:0007669"/>
    <property type="project" value="InterPro"/>
</dbReference>
<accession>A0A0S4QXI0</accession>
<dbReference type="InterPro" id="IPR001128">
    <property type="entry name" value="Cyt_P450"/>
</dbReference>
<dbReference type="InterPro" id="IPR036396">
    <property type="entry name" value="Cyt_P450_sf"/>
</dbReference>
<dbReference type="AlphaFoldDB" id="A0A0S4QXI0"/>
<dbReference type="GO" id="GO:0004497">
    <property type="term" value="F:monooxygenase activity"/>
    <property type="evidence" value="ECO:0007669"/>
    <property type="project" value="UniProtKB-KW"/>
</dbReference>
<keyword evidence="5 7" id="KW-0408">Iron</keyword>
<keyword evidence="4 7" id="KW-0560">Oxidoreductase</keyword>
<proteinExistence type="inferred from homology"/>
<dbReference type="FunFam" id="1.10.630.10:FF:000018">
    <property type="entry name" value="Cytochrome P450 monooxygenase"/>
    <property type="match status" value="1"/>
</dbReference>
<dbReference type="PROSITE" id="PS00086">
    <property type="entry name" value="CYTOCHROME_P450"/>
    <property type="match status" value="1"/>
</dbReference>
<dbReference type="SUPFAM" id="SSF48264">
    <property type="entry name" value="Cytochrome P450"/>
    <property type="match status" value="1"/>
</dbReference>
<dbReference type="Pfam" id="PF00067">
    <property type="entry name" value="p450"/>
    <property type="match status" value="1"/>
</dbReference>
<keyword evidence="6 7" id="KW-0503">Monooxygenase</keyword>
<dbReference type="GO" id="GO:0016705">
    <property type="term" value="F:oxidoreductase activity, acting on paired donors, with incorporation or reduction of molecular oxygen"/>
    <property type="evidence" value="ECO:0007669"/>
    <property type="project" value="InterPro"/>
</dbReference>
<dbReference type="CDD" id="cd20625">
    <property type="entry name" value="CYP164-like"/>
    <property type="match status" value="1"/>
</dbReference>
<keyword evidence="3 7" id="KW-0479">Metal-binding</keyword>
<evidence type="ECO:0000313" key="9">
    <source>
        <dbReference type="Proteomes" id="UP000198802"/>
    </source>
</evidence>
<keyword evidence="2 7" id="KW-0349">Heme</keyword>
<organism evidence="8 9">
    <name type="scientific">Parafrankia irregularis</name>
    <dbReference type="NCBI Taxonomy" id="795642"/>
    <lineage>
        <taxon>Bacteria</taxon>
        <taxon>Bacillati</taxon>
        <taxon>Actinomycetota</taxon>
        <taxon>Actinomycetes</taxon>
        <taxon>Frankiales</taxon>
        <taxon>Frankiaceae</taxon>
        <taxon>Parafrankia</taxon>
    </lineage>
</organism>
<evidence type="ECO:0000256" key="6">
    <source>
        <dbReference type="ARBA" id="ARBA00023033"/>
    </source>
</evidence>
<evidence type="ECO:0000256" key="2">
    <source>
        <dbReference type="ARBA" id="ARBA00022617"/>
    </source>
</evidence>
<evidence type="ECO:0000256" key="1">
    <source>
        <dbReference type="ARBA" id="ARBA00010617"/>
    </source>
</evidence>
<dbReference type="PANTHER" id="PTHR46696:SF1">
    <property type="entry name" value="CYTOCHROME P450 YJIB-RELATED"/>
    <property type="match status" value="1"/>
</dbReference>
<evidence type="ECO:0000313" key="8">
    <source>
        <dbReference type="EMBL" id="CUU60020.1"/>
    </source>
</evidence>
<evidence type="ECO:0000256" key="4">
    <source>
        <dbReference type="ARBA" id="ARBA00023002"/>
    </source>
</evidence>
<dbReference type="GO" id="GO:0020037">
    <property type="term" value="F:heme binding"/>
    <property type="evidence" value="ECO:0007669"/>
    <property type="project" value="InterPro"/>
</dbReference>
<keyword evidence="9" id="KW-1185">Reference proteome</keyword>
<dbReference type="RefSeq" id="WP_091284513.1">
    <property type="nucleotide sequence ID" value="NZ_FAOZ01000034.1"/>
</dbReference>
<name>A0A0S4QXI0_9ACTN</name>
<dbReference type="InterPro" id="IPR002397">
    <property type="entry name" value="Cyt_P450_B"/>
</dbReference>
<dbReference type="EMBL" id="FAOZ01000034">
    <property type="protein sequence ID" value="CUU60020.1"/>
    <property type="molecule type" value="Genomic_DNA"/>
</dbReference>
<dbReference type="Proteomes" id="UP000198802">
    <property type="component" value="Unassembled WGS sequence"/>
</dbReference>
<dbReference type="PANTHER" id="PTHR46696">
    <property type="entry name" value="P450, PUTATIVE (EUROFUNG)-RELATED"/>
    <property type="match status" value="1"/>
</dbReference>
<comment type="similarity">
    <text evidence="1 7">Belongs to the cytochrome P450 family.</text>
</comment>
<gene>
    <name evidence="8" type="ORF">Ga0074812_13450</name>
</gene>
<evidence type="ECO:0008006" key="10">
    <source>
        <dbReference type="Google" id="ProtNLM"/>
    </source>
</evidence>
<dbReference type="Gene3D" id="1.10.630.10">
    <property type="entry name" value="Cytochrome P450"/>
    <property type="match status" value="1"/>
</dbReference>
<dbReference type="PRINTS" id="PR00359">
    <property type="entry name" value="BP450"/>
</dbReference>
<protein>
    <recommendedName>
        <fullName evidence="10">Cytochrome P450</fullName>
    </recommendedName>
</protein>